<dbReference type="EMBL" id="JBHFNQ010000115">
    <property type="protein sequence ID" value="MFB2878212.1"/>
    <property type="molecule type" value="Genomic_DNA"/>
</dbReference>
<comment type="caution">
    <text evidence="2">The sequence shown here is derived from an EMBL/GenBank/DDBJ whole genome shotgun (WGS) entry which is preliminary data.</text>
</comment>
<proteinExistence type="predicted"/>
<name>A0ABV4X5Y4_9CYAN</name>
<keyword evidence="1" id="KW-0732">Signal</keyword>
<keyword evidence="3" id="KW-1185">Reference proteome</keyword>
<dbReference type="Proteomes" id="UP001576774">
    <property type="component" value="Unassembled WGS sequence"/>
</dbReference>
<reference evidence="2 3" key="1">
    <citation type="submission" date="2024-09" db="EMBL/GenBank/DDBJ databases">
        <title>Floridaenema gen nov. (Aerosakkonemataceae, Aerosakkonematales ord. nov., Cyanobacteria) from benthic tropical and subtropical fresh waters, with the description of four new species.</title>
        <authorList>
            <person name="Moretto J.A."/>
            <person name="Berthold D.E."/>
            <person name="Lefler F.W."/>
            <person name="Huang I.-S."/>
            <person name="Laughinghouse H. IV."/>
        </authorList>
    </citation>
    <scope>NUCLEOTIDE SEQUENCE [LARGE SCALE GENOMIC DNA]</scope>
    <source>
        <strain evidence="2 3">BLCC-F46</strain>
    </source>
</reference>
<protein>
    <submittedName>
        <fullName evidence="2">Uncharacterized protein</fullName>
    </submittedName>
</protein>
<evidence type="ECO:0000313" key="2">
    <source>
        <dbReference type="EMBL" id="MFB2878212.1"/>
    </source>
</evidence>
<sequence length="183" mass="19619">MNLITLALAVAFLSSLTGYSQQLITGSLNGSNSRDYRQVFCQERSMADQSFLTFMICNFSRSRQSFDSASSSSSSSEEQTTAIDINSANLKQSHTIEITANSKVAIVGYIALDGRILRTFTGNKTSLNISPFLSKGKRTVFIAGNYSPVNSSVAVELKGPGTSVSQSTGGSGKLRQTLIINVH</sequence>
<accession>A0ABV4X5Y4</accession>
<feature type="signal peptide" evidence="1">
    <location>
        <begin position="1"/>
        <end position="20"/>
    </location>
</feature>
<feature type="chain" id="PRO_5046869525" evidence="1">
    <location>
        <begin position="21"/>
        <end position="183"/>
    </location>
</feature>
<evidence type="ECO:0000313" key="3">
    <source>
        <dbReference type="Proteomes" id="UP001576774"/>
    </source>
</evidence>
<dbReference type="RefSeq" id="WP_413271289.1">
    <property type="nucleotide sequence ID" value="NZ_JBHFNQ010000115.1"/>
</dbReference>
<evidence type="ECO:0000256" key="1">
    <source>
        <dbReference type="SAM" id="SignalP"/>
    </source>
</evidence>
<organism evidence="2 3">
    <name type="scientific">Floridaenema aerugineum BLCC-F46</name>
    <dbReference type="NCBI Taxonomy" id="3153654"/>
    <lineage>
        <taxon>Bacteria</taxon>
        <taxon>Bacillati</taxon>
        <taxon>Cyanobacteriota</taxon>
        <taxon>Cyanophyceae</taxon>
        <taxon>Oscillatoriophycideae</taxon>
        <taxon>Aerosakkonematales</taxon>
        <taxon>Aerosakkonemataceae</taxon>
        <taxon>Floridanema</taxon>
        <taxon>Floridanema aerugineum</taxon>
    </lineage>
</organism>
<gene>
    <name evidence="2" type="ORF">ACE1CC_15275</name>
</gene>